<name>A0A0F9PFR3_9ZZZZ</name>
<protein>
    <recommendedName>
        <fullName evidence="2">Ribbon-helix-helix protein CopG domain-containing protein</fullName>
    </recommendedName>
</protein>
<sequence>MNTTIQITKITLEKLKKLKEFMNFSSYDELINELIRKAQDLPNSMFGIDKGKIEKFSRDDHLELREY</sequence>
<evidence type="ECO:0008006" key="2">
    <source>
        <dbReference type="Google" id="ProtNLM"/>
    </source>
</evidence>
<evidence type="ECO:0000313" key="1">
    <source>
        <dbReference type="EMBL" id="KKN23302.1"/>
    </source>
</evidence>
<dbReference type="AlphaFoldDB" id="A0A0F9PFR3"/>
<reference evidence="1" key="1">
    <citation type="journal article" date="2015" name="Nature">
        <title>Complex archaea that bridge the gap between prokaryotes and eukaryotes.</title>
        <authorList>
            <person name="Spang A."/>
            <person name="Saw J.H."/>
            <person name="Jorgensen S.L."/>
            <person name="Zaremba-Niedzwiedzka K."/>
            <person name="Martijn J."/>
            <person name="Lind A.E."/>
            <person name="van Eijk R."/>
            <person name="Schleper C."/>
            <person name="Guy L."/>
            <person name="Ettema T.J."/>
        </authorList>
    </citation>
    <scope>NUCLEOTIDE SEQUENCE</scope>
</reference>
<accession>A0A0F9PFR3</accession>
<gene>
    <name evidence="1" type="ORF">LCGC14_0906380</name>
</gene>
<comment type="caution">
    <text evidence="1">The sequence shown here is derived from an EMBL/GenBank/DDBJ whole genome shotgun (WGS) entry which is preliminary data.</text>
</comment>
<proteinExistence type="predicted"/>
<dbReference type="EMBL" id="LAZR01002986">
    <property type="protein sequence ID" value="KKN23302.1"/>
    <property type="molecule type" value="Genomic_DNA"/>
</dbReference>
<organism evidence="1">
    <name type="scientific">marine sediment metagenome</name>
    <dbReference type="NCBI Taxonomy" id="412755"/>
    <lineage>
        <taxon>unclassified sequences</taxon>
        <taxon>metagenomes</taxon>
        <taxon>ecological metagenomes</taxon>
    </lineage>
</organism>